<organism evidence="1 2">
    <name type="scientific">Candidatus Synechococcus spongiarum 142</name>
    <dbReference type="NCBI Taxonomy" id="1608213"/>
    <lineage>
        <taxon>Bacteria</taxon>
        <taxon>Bacillati</taxon>
        <taxon>Cyanobacteriota</taxon>
        <taxon>Cyanophyceae</taxon>
        <taxon>Synechococcales</taxon>
        <taxon>Synechococcaceae</taxon>
        <taxon>Synechococcus</taxon>
    </lineage>
</organism>
<dbReference type="EMBL" id="JXUO01000278">
    <property type="protein sequence ID" value="KKZ11542.1"/>
    <property type="molecule type" value="Genomic_DNA"/>
</dbReference>
<protein>
    <submittedName>
        <fullName evidence="1">Uncharacterized protein</fullName>
    </submittedName>
</protein>
<proteinExistence type="predicted"/>
<evidence type="ECO:0000313" key="2">
    <source>
        <dbReference type="Proteomes" id="UP000035054"/>
    </source>
</evidence>
<comment type="caution">
    <text evidence="1">The sequence shown here is derived from an EMBL/GenBank/DDBJ whole genome shotgun (WGS) entry which is preliminary data.</text>
</comment>
<accession>A0A6N3X4S5</accession>
<gene>
    <name evidence="1" type="ORF">TH68_08515</name>
</gene>
<sequence>MAMACKAFFQGKGHPRFKARGRDHPRFTISDGVRIKGNHLRVPNVGWVELRCDGWNPYAEDQPVKVVVVFEADK</sequence>
<evidence type="ECO:0000313" key="1">
    <source>
        <dbReference type="EMBL" id="KKZ11542.1"/>
    </source>
</evidence>
<reference evidence="1 2" key="1">
    <citation type="submission" date="2015-01" db="EMBL/GenBank/DDBJ databases">
        <title>Lifestyle Evolution in Cyanobacterial Symbionts of Sponges.</title>
        <authorList>
            <person name="Burgsdorf I."/>
            <person name="Slaby B.M."/>
            <person name="Handley K.M."/>
            <person name="Haber M."/>
            <person name="Blom J."/>
            <person name="Marshall C.W."/>
            <person name="Gilbert J.A."/>
            <person name="Hentschel U."/>
            <person name="Steindler L."/>
        </authorList>
    </citation>
    <scope>NUCLEOTIDE SEQUENCE [LARGE SCALE GENOMIC DNA]</scope>
    <source>
        <strain evidence="1">142</strain>
    </source>
</reference>
<dbReference type="Proteomes" id="UP000035054">
    <property type="component" value="Unassembled WGS sequence"/>
</dbReference>
<name>A0A6N3X4S5_9SYNE</name>
<dbReference type="AlphaFoldDB" id="A0A6N3X4S5"/>